<accession>A0A5B7K643</accession>
<evidence type="ECO:0000256" key="1">
    <source>
        <dbReference type="SAM" id="MobiDB-lite"/>
    </source>
</evidence>
<gene>
    <name evidence="2" type="ORF">E2C01_097589</name>
</gene>
<protein>
    <submittedName>
        <fullName evidence="2">Uncharacterized protein</fullName>
    </submittedName>
</protein>
<proteinExistence type="predicted"/>
<evidence type="ECO:0000313" key="3">
    <source>
        <dbReference type="Proteomes" id="UP000324222"/>
    </source>
</evidence>
<keyword evidence="3" id="KW-1185">Reference proteome</keyword>
<comment type="caution">
    <text evidence="2">The sequence shown here is derived from an EMBL/GenBank/DDBJ whole genome shotgun (WGS) entry which is preliminary data.</text>
</comment>
<dbReference type="EMBL" id="VSRR010129651">
    <property type="protein sequence ID" value="MPD02034.1"/>
    <property type="molecule type" value="Genomic_DNA"/>
</dbReference>
<dbReference type="Proteomes" id="UP000324222">
    <property type="component" value="Unassembled WGS sequence"/>
</dbReference>
<reference evidence="2 3" key="1">
    <citation type="submission" date="2019-05" db="EMBL/GenBank/DDBJ databases">
        <title>Another draft genome of Portunus trituberculatus and its Hox gene families provides insights of decapod evolution.</title>
        <authorList>
            <person name="Jeong J.-H."/>
            <person name="Song I."/>
            <person name="Kim S."/>
            <person name="Choi T."/>
            <person name="Kim D."/>
            <person name="Ryu S."/>
            <person name="Kim W."/>
        </authorList>
    </citation>
    <scope>NUCLEOTIDE SEQUENCE [LARGE SCALE GENOMIC DNA]</scope>
    <source>
        <tissue evidence="2">Muscle</tissue>
    </source>
</reference>
<feature type="region of interest" description="Disordered" evidence="1">
    <location>
        <begin position="20"/>
        <end position="40"/>
    </location>
</feature>
<name>A0A5B7K643_PORTR</name>
<dbReference type="AlphaFoldDB" id="A0A5B7K643"/>
<sequence>MHRRHLGCVTAVRSLGYSDQSAQIRPGTQPKEAVPGHGAGFNKGSGFSIARKGQLVSLGGAEIFRGQSPYGVSMELTPESSGFSGEAGPRQLGMLLVSSVVPKEKEKLKA</sequence>
<organism evidence="2 3">
    <name type="scientific">Portunus trituberculatus</name>
    <name type="common">Swimming crab</name>
    <name type="synonym">Neptunus trituberculatus</name>
    <dbReference type="NCBI Taxonomy" id="210409"/>
    <lineage>
        <taxon>Eukaryota</taxon>
        <taxon>Metazoa</taxon>
        <taxon>Ecdysozoa</taxon>
        <taxon>Arthropoda</taxon>
        <taxon>Crustacea</taxon>
        <taxon>Multicrustacea</taxon>
        <taxon>Malacostraca</taxon>
        <taxon>Eumalacostraca</taxon>
        <taxon>Eucarida</taxon>
        <taxon>Decapoda</taxon>
        <taxon>Pleocyemata</taxon>
        <taxon>Brachyura</taxon>
        <taxon>Eubrachyura</taxon>
        <taxon>Portunoidea</taxon>
        <taxon>Portunidae</taxon>
        <taxon>Portuninae</taxon>
        <taxon>Portunus</taxon>
    </lineage>
</organism>
<evidence type="ECO:0000313" key="2">
    <source>
        <dbReference type="EMBL" id="MPD02034.1"/>
    </source>
</evidence>